<dbReference type="InterPro" id="IPR035906">
    <property type="entry name" value="MetI-like_sf"/>
</dbReference>
<dbReference type="PROSITE" id="PS50928">
    <property type="entry name" value="ABC_TM1"/>
    <property type="match status" value="1"/>
</dbReference>
<comment type="subcellular location">
    <subcellularLocation>
        <location evidence="1 7">Cell membrane</location>
        <topology evidence="1 7">Multi-pass membrane protein</topology>
    </subcellularLocation>
</comment>
<evidence type="ECO:0000259" key="8">
    <source>
        <dbReference type="PROSITE" id="PS50928"/>
    </source>
</evidence>
<dbReference type="Proteomes" id="UP001057877">
    <property type="component" value="Chromosome"/>
</dbReference>
<dbReference type="Gene3D" id="1.10.3720.10">
    <property type="entry name" value="MetI-like"/>
    <property type="match status" value="1"/>
</dbReference>
<dbReference type="RefSeq" id="WP_258385832.1">
    <property type="nucleotide sequence ID" value="NZ_CP091430.1"/>
</dbReference>
<dbReference type="PANTHER" id="PTHR30193">
    <property type="entry name" value="ABC TRANSPORTER PERMEASE PROTEIN"/>
    <property type="match status" value="1"/>
</dbReference>
<organism evidence="9 10">
    <name type="scientific">Paenibacillus spongiae</name>
    <dbReference type="NCBI Taxonomy" id="2909671"/>
    <lineage>
        <taxon>Bacteria</taxon>
        <taxon>Bacillati</taxon>
        <taxon>Bacillota</taxon>
        <taxon>Bacilli</taxon>
        <taxon>Bacillales</taxon>
        <taxon>Paenibacillaceae</taxon>
        <taxon>Paenibacillus</taxon>
    </lineage>
</organism>
<evidence type="ECO:0000256" key="3">
    <source>
        <dbReference type="ARBA" id="ARBA00022475"/>
    </source>
</evidence>
<accession>A0ABY5SB39</accession>
<proteinExistence type="inferred from homology"/>
<dbReference type="CDD" id="cd06261">
    <property type="entry name" value="TM_PBP2"/>
    <property type="match status" value="1"/>
</dbReference>
<feature type="transmembrane region" description="Helical" evidence="7">
    <location>
        <begin position="285"/>
        <end position="303"/>
    </location>
</feature>
<dbReference type="SUPFAM" id="SSF161098">
    <property type="entry name" value="MetI-like"/>
    <property type="match status" value="1"/>
</dbReference>
<evidence type="ECO:0000313" key="9">
    <source>
        <dbReference type="EMBL" id="UVI29745.1"/>
    </source>
</evidence>
<keyword evidence="6 7" id="KW-0472">Membrane</keyword>
<dbReference type="InterPro" id="IPR051393">
    <property type="entry name" value="ABC_transporter_permease"/>
</dbReference>
<evidence type="ECO:0000256" key="5">
    <source>
        <dbReference type="ARBA" id="ARBA00022989"/>
    </source>
</evidence>
<name>A0ABY5SB39_9BACL</name>
<evidence type="ECO:0000256" key="4">
    <source>
        <dbReference type="ARBA" id="ARBA00022692"/>
    </source>
</evidence>
<feature type="transmembrane region" description="Helical" evidence="7">
    <location>
        <begin position="177"/>
        <end position="198"/>
    </location>
</feature>
<evidence type="ECO:0000256" key="1">
    <source>
        <dbReference type="ARBA" id="ARBA00004651"/>
    </source>
</evidence>
<dbReference type="PANTHER" id="PTHR30193:SF41">
    <property type="entry name" value="DIACETYLCHITOBIOSE UPTAKE SYSTEM PERMEASE PROTEIN NGCF"/>
    <property type="match status" value="1"/>
</dbReference>
<dbReference type="EMBL" id="CP091430">
    <property type="protein sequence ID" value="UVI29745.1"/>
    <property type="molecule type" value="Genomic_DNA"/>
</dbReference>
<feature type="transmembrane region" description="Helical" evidence="7">
    <location>
        <begin position="30"/>
        <end position="48"/>
    </location>
</feature>
<keyword evidence="5 7" id="KW-1133">Transmembrane helix</keyword>
<feature type="transmembrane region" description="Helical" evidence="7">
    <location>
        <begin position="230"/>
        <end position="250"/>
    </location>
</feature>
<dbReference type="InterPro" id="IPR000515">
    <property type="entry name" value="MetI-like"/>
</dbReference>
<feature type="domain" description="ABC transmembrane type-1" evidence="8">
    <location>
        <begin position="89"/>
        <end position="302"/>
    </location>
</feature>
<dbReference type="Pfam" id="PF00528">
    <property type="entry name" value="BPD_transp_1"/>
    <property type="match status" value="1"/>
</dbReference>
<sequence length="313" mass="35551">MNVPNTKPQPAIRTGDGRAWRRIRRFLQELPAWMLILPSIVFFTVFSWQPLISGFILSFQQTKGYDAVKFIGLQNYIDVMSNSVFQQTFINTIFYVLWSIVIGFAVPIIIAILINEMIHLQTFFKFSVYFPSMVPGIAAALLWVFIFDPGPSGLLNMLMNKLGLASAAWMQNPDWTIMLIVITMTWRGFGTSVILYLASLQGVNPELYEAASIDGAGIWKRVWHITLPQISPIISILLVLQIIGVFQVMYEPLTMTEGGPNNASMSLMLQSYFYAFRYFEAGRSLAVGVITFVFLLLFTIIYFKLNKKFNGDD</sequence>
<keyword evidence="4 7" id="KW-0812">Transmembrane</keyword>
<feature type="transmembrane region" description="Helical" evidence="7">
    <location>
        <begin position="126"/>
        <end position="147"/>
    </location>
</feature>
<evidence type="ECO:0000313" key="10">
    <source>
        <dbReference type="Proteomes" id="UP001057877"/>
    </source>
</evidence>
<protein>
    <submittedName>
        <fullName evidence="9">Sugar ABC transporter permease</fullName>
    </submittedName>
</protein>
<gene>
    <name evidence="9" type="ORF">L1F29_30790</name>
</gene>
<evidence type="ECO:0000256" key="2">
    <source>
        <dbReference type="ARBA" id="ARBA00022448"/>
    </source>
</evidence>
<keyword evidence="3" id="KW-1003">Cell membrane</keyword>
<feature type="transmembrane region" description="Helical" evidence="7">
    <location>
        <begin position="93"/>
        <end position="114"/>
    </location>
</feature>
<reference evidence="9" key="1">
    <citation type="submission" date="2022-01" db="EMBL/GenBank/DDBJ databases">
        <title>Paenibacillus spongiae sp. nov., isolated from marine sponge.</title>
        <authorList>
            <person name="Li Z."/>
            <person name="Zhang M."/>
        </authorList>
    </citation>
    <scope>NUCLEOTIDE SEQUENCE</scope>
    <source>
        <strain evidence="9">PHS-Z3</strain>
    </source>
</reference>
<comment type="similarity">
    <text evidence="7">Belongs to the binding-protein-dependent transport system permease family.</text>
</comment>
<keyword evidence="2 7" id="KW-0813">Transport</keyword>
<evidence type="ECO:0000256" key="7">
    <source>
        <dbReference type="RuleBase" id="RU363032"/>
    </source>
</evidence>
<evidence type="ECO:0000256" key="6">
    <source>
        <dbReference type="ARBA" id="ARBA00023136"/>
    </source>
</evidence>
<keyword evidence="10" id="KW-1185">Reference proteome</keyword>